<name>A0A3S4AUX2_9PEZI</name>
<evidence type="ECO:0000313" key="1">
    <source>
        <dbReference type="EMBL" id="SPQ26649.1"/>
    </source>
</evidence>
<sequence>MGKIIKAAI</sequence>
<protein>
    <submittedName>
        <fullName evidence="1">B29e2ace-4a16-44e5-a631-9fd105b82cda</fullName>
    </submittedName>
</protein>
<accession>A0A3S4AUX2</accession>
<organism evidence="1 2">
    <name type="scientific">Thermothielavioides terrestris</name>
    <dbReference type="NCBI Taxonomy" id="2587410"/>
    <lineage>
        <taxon>Eukaryota</taxon>
        <taxon>Fungi</taxon>
        <taxon>Dikarya</taxon>
        <taxon>Ascomycota</taxon>
        <taxon>Pezizomycotina</taxon>
        <taxon>Sordariomycetes</taxon>
        <taxon>Sordariomycetidae</taxon>
        <taxon>Sordariales</taxon>
        <taxon>Chaetomiaceae</taxon>
        <taxon>Thermothielavioides</taxon>
    </lineage>
</organism>
<proteinExistence type="predicted"/>
<dbReference type="EMBL" id="OUUZ01000018">
    <property type="protein sequence ID" value="SPQ26649.1"/>
    <property type="molecule type" value="Genomic_DNA"/>
</dbReference>
<gene>
    <name evidence="1" type="ORF">TT172_LOCUS9068</name>
</gene>
<reference evidence="1 2" key="1">
    <citation type="submission" date="2018-04" db="EMBL/GenBank/DDBJ databases">
        <authorList>
            <person name="Huttner S."/>
            <person name="Dainat J."/>
        </authorList>
    </citation>
    <scope>NUCLEOTIDE SEQUENCE [LARGE SCALE GENOMIC DNA]</scope>
</reference>
<dbReference type="Proteomes" id="UP000289323">
    <property type="component" value="Unassembled WGS sequence"/>
</dbReference>
<evidence type="ECO:0000313" key="2">
    <source>
        <dbReference type="Proteomes" id="UP000289323"/>
    </source>
</evidence>